<protein>
    <submittedName>
        <fullName evidence="1">784_t:CDS:1</fullName>
    </submittedName>
</protein>
<evidence type="ECO:0000313" key="1">
    <source>
        <dbReference type="EMBL" id="CAG8494647.1"/>
    </source>
</evidence>
<comment type="caution">
    <text evidence="1">The sequence shown here is derived from an EMBL/GenBank/DDBJ whole genome shotgun (WGS) entry which is preliminary data.</text>
</comment>
<dbReference type="Proteomes" id="UP000789739">
    <property type="component" value="Unassembled WGS sequence"/>
</dbReference>
<reference evidence="1" key="1">
    <citation type="submission" date="2021-06" db="EMBL/GenBank/DDBJ databases">
        <authorList>
            <person name="Kallberg Y."/>
            <person name="Tangrot J."/>
            <person name="Rosling A."/>
        </authorList>
    </citation>
    <scope>NUCLEOTIDE SEQUENCE</scope>
    <source>
        <strain evidence="1">BR232B</strain>
    </source>
</reference>
<organism evidence="1 2">
    <name type="scientific">Paraglomus brasilianum</name>
    <dbReference type="NCBI Taxonomy" id="144538"/>
    <lineage>
        <taxon>Eukaryota</taxon>
        <taxon>Fungi</taxon>
        <taxon>Fungi incertae sedis</taxon>
        <taxon>Mucoromycota</taxon>
        <taxon>Glomeromycotina</taxon>
        <taxon>Glomeromycetes</taxon>
        <taxon>Paraglomerales</taxon>
        <taxon>Paraglomeraceae</taxon>
        <taxon>Paraglomus</taxon>
    </lineage>
</organism>
<accession>A0A9N8ZEQ4</accession>
<proteinExistence type="predicted"/>
<dbReference type="OrthoDB" id="10537259at2759"/>
<evidence type="ECO:0000313" key="2">
    <source>
        <dbReference type="Proteomes" id="UP000789739"/>
    </source>
</evidence>
<dbReference type="EMBL" id="CAJVPI010000173">
    <property type="protein sequence ID" value="CAG8494647.1"/>
    <property type="molecule type" value="Genomic_DNA"/>
</dbReference>
<keyword evidence="2" id="KW-1185">Reference proteome</keyword>
<dbReference type="AlphaFoldDB" id="A0A9N8ZEQ4"/>
<sequence>MCSWSAARYKRAHVLDDIPDSFIGSYVRKNRNATDNDIIKAYLKQPALLSESDFLKLCPPSLGYINRAKSTGTTNSTYACMPESVVTWDDFEDDVNNTIWDDTPMVLPSGISTITQEYATKRMFGKHSTKLCIIFQNNHFFIFHKLH</sequence>
<gene>
    <name evidence="1" type="ORF">PBRASI_LOCUS2289</name>
</gene>
<name>A0A9N8ZEQ4_9GLOM</name>